<name>M1Z0X1_NITG3</name>
<reference evidence="1 2" key="1">
    <citation type="journal article" date="2013" name="Front. Microbiol.">
        <title>The genome of Nitrospina gracilis illuminates the metabolism and evolution of the major marine nitrite oxidizer.</title>
        <authorList>
            <person name="Luecker S."/>
            <person name="Nowka B."/>
            <person name="Rattei T."/>
            <person name="Spieck E."/>
            <person name="and Daims H."/>
        </authorList>
    </citation>
    <scope>NUCLEOTIDE SEQUENCE [LARGE SCALE GENOMIC DNA]</scope>
    <source>
        <strain evidence="1 2">3/211</strain>
    </source>
</reference>
<keyword evidence="2" id="KW-1185">Reference proteome</keyword>
<dbReference type="RefSeq" id="WP_005010546.1">
    <property type="nucleotide sequence ID" value="NZ_HG422173.1"/>
</dbReference>
<proteinExistence type="predicted"/>
<sequence>MWSLFERSPDLRMESSQAVQLESKINELIFISNYLCQTLDGVPPNDLAKYVTNNIEEKGKKKFRKELRVLGISHEEIDEWFAFADFSLKHLSRKLILKSVKASIRRAGDYLLRYKELAIQIDQAPRKDQLQQAVKLKNEIDKLEIDDTNLSLGLWEIHQVPRWDFDGSVGGS</sequence>
<evidence type="ECO:0000313" key="2">
    <source>
        <dbReference type="Proteomes" id="UP000011704"/>
    </source>
</evidence>
<gene>
    <name evidence="1" type="ORF">NITGR_740011</name>
</gene>
<dbReference type="EMBL" id="CAQJ01000082">
    <property type="protein sequence ID" value="CCQ91619.1"/>
    <property type="molecule type" value="Genomic_DNA"/>
</dbReference>
<dbReference type="HOGENOM" id="CLU_1553666_0_0_0"/>
<evidence type="ECO:0000313" key="1">
    <source>
        <dbReference type="EMBL" id="CCQ91619.1"/>
    </source>
</evidence>
<comment type="caution">
    <text evidence="1">The sequence shown here is derived from an EMBL/GenBank/DDBJ whole genome shotgun (WGS) entry which is preliminary data.</text>
</comment>
<dbReference type="Proteomes" id="UP000011704">
    <property type="component" value="Unassembled WGS sequence"/>
</dbReference>
<dbReference type="AlphaFoldDB" id="M1Z0X1"/>
<protein>
    <submittedName>
        <fullName evidence="1">Uncharacterized protein</fullName>
    </submittedName>
</protein>
<dbReference type="InParanoid" id="M1Z0X1"/>
<dbReference type="STRING" id="1266370.NITGR_740011"/>
<accession>M1Z0X1</accession>
<organism evidence="1 2">
    <name type="scientific">Nitrospina gracilis (strain 3/211)</name>
    <dbReference type="NCBI Taxonomy" id="1266370"/>
    <lineage>
        <taxon>Bacteria</taxon>
        <taxon>Pseudomonadati</taxon>
        <taxon>Nitrospinota/Tectimicrobiota group</taxon>
        <taxon>Nitrospinota</taxon>
        <taxon>Nitrospinia</taxon>
        <taxon>Nitrospinales</taxon>
        <taxon>Nitrospinaceae</taxon>
        <taxon>Nitrospina</taxon>
    </lineage>
</organism>